<dbReference type="InterPro" id="IPR001279">
    <property type="entry name" value="Metallo-B-lactamas"/>
</dbReference>
<keyword evidence="7" id="KW-1185">Reference proteome</keyword>
<dbReference type="InterPro" id="IPR051453">
    <property type="entry name" value="MBL_Glyoxalase_II"/>
</dbReference>
<dbReference type="Proteomes" id="UP000643810">
    <property type="component" value="Unassembled WGS sequence"/>
</dbReference>
<evidence type="ECO:0000256" key="2">
    <source>
        <dbReference type="ARBA" id="ARBA00022723"/>
    </source>
</evidence>
<dbReference type="Gene3D" id="3.60.15.10">
    <property type="entry name" value="Ribonuclease Z/Hydroxyacylglutathione hydrolase-like"/>
    <property type="match status" value="1"/>
</dbReference>
<dbReference type="PANTHER" id="PTHR46233:SF3">
    <property type="entry name" value="HYDROXYACYLGLUTATHIONE HYDROLASE GLOC"/>
    <property type="match status" value="1"/>
</dbReference>
<gene>
    <name evidence="6" type="ORF">H8R94_03270</name>
</gene>
<reference evidence="6 7" key="1">
    <citation type="submission" date="2020-08" db="EMBL/GenBank/DDBJ databases">
        <title>Genome public.</title>
        <authorList>
            <person name="Liu C."/>
            <person name="Sun Q."/>
        </authorList>
    </citation>
    <scope>NUCLEOTIDE SEQUENCE [LARGE SCALE GENOMIC DNA]</scope>
    <source>
        <strain evidence="6 7">NSJ-9</strain>
    </source>
</reference>
<comment type="caution">
    <text evidence="6">The sequence shown here is derived from an EMBL/GenBank/DDBJ whole genome shotgun (WGS) entry which is preliminary data.</text>
</comment>
<dbReference type="CDD" id="cd06262">
    <property type="entry name" value="metallo-hydrolase-like_MBL-fold"/>
    <property type="match status" value="1"/>
</dbReference>
<evidence type="ECO:0000259" key="5">
    <source>
        <dbReference type="SMART" id="SM00849"/>
    </source>
</evidence>
<evidence type="ECO:0000256" key="1">
    <source>
        <dbReference type="ARBA" id="ARBA00001947"/>
    </source>
</evidence>
<protein>
    <submittedName>
        <fullName evidence="6">MBL fold metallo-hydrolase</fullName>
    </submittedName>
</protein>
<dbReference type="PANTHER" id="PTHR46233">
    <property type="entry name" value="HYDROXYACYLGLUTATHIONE HYDROLASE GLOC"/>
    <property type="match status" value="1"/>
</dbReference>
<dbReference type="SUPFAM" id="SSF56281">
    <property type="entry name" value="Metallo-hydrolase/oxidoreductase"/>
    <property type="match status" value="1"/>
</dbReference>
<dbReference type="InterPro" id="IPR036866">
    <property type="entry name" value="RibonucZ/Hydroxyglut_hydro"/>
</dbReference>
<comment type="cofactor">
    <cofactor evidence="1">
        <name>Zn(2+)</name>
        <dbReference type="ChEBI" id="CHEBI:29105"/>
    </cofactor>
</comment>
<keyword evidence="4" id="KW-0862">Zinc</keyword>
<proteinExistence type="predicted"/>
<evidence type="ECO:0000256" key="3">
    <source>
        <dbReference type="ARBA" id="ARBA00022801"/>
    </source>
</evidence>
<feature type="domain" description="Metallo-beta-lactamase" evidence="5">
    <location>
        <begin position="15"/>
        <end position="194"/>
    </location>
</feature>
<name>A0ABR7GDZ2_9FIRM</name>
<evidence type="ECO:0000313" key="6">
    <source>
        <dbReference type="EMBL" id="MBC5685644.1"/>
    </source>
</evidence>
<organism evidence="6 7">
    <name type="scientific">Roseburia lenta</name>
    <dbReference type="NCBI Taxonomy" id="2763061"/>
    <lineage>
        <taxon>Bacteria</taxon>
        <taxon>Bacillati</taxon>
        <taxon>Bacillota</taxon>
        <taxon>Clostridia</taxon>
        <taxon>Lachnospirales</taxon>
        <taxon>Lachnospiraceae</taxon>
        <taxon>Roseburia</taxon>
    </lineage>
</organism>
<accession>A0ABR7GDZ2</accession>
<evidence type="ECO:0000313" key="7">
    <source>
        <dbReference type="Proteomes" id="UP000643810"/>
    </source>
</evidence>
<keyword evidence="2" id="KW-0479">Metal-binding</keyword>
<dbReference type="SMART" id="SM00849">
    <property type="entry name" value="Lactamase_B"/>
    <property type="match status" value="1"/>
</dbReference>
<dbReference type="EMBL" id="JACOPG010000001">
    <property type="protein sequence ID" value="MBC5685644.1"/>
    <property type="molecule type" value="Genomic_DNA"/>
</dbReference>
<dbReference type="Pfam" id="PF00753">
    <property type="entry name" value="Lactamase_B"/>
    <property type="match status" value="1"/>
</dbReference>
<dbReference type="RefSeq" id="WP_118280822.1">
    <property type="nucleotide sequence ID" value="NZ_JACOPG010000001.1"/>
</dbReference>
<keyword evidence="3" id="KW-0378">Hydrolase</keyword>
<sequence>MSDRQIVHLVVGPVQTNCYLVMNQKTKETIIVDPGAEADRIVSALTKMQAKPVAILLTHGHFDHAGAAASLAEKYGLLVYAHEKEAETLADSRINLSGPMAGGAVTYHADIFLKDEQEIDLAGFHIRVLFTPGHTPGGCCYYFPREDIVFSGDSLFCGSIGRTDFPGGSARLLVESVRNKLMTLPENTIVYPGHDVETSIEQERMYNPFL</sequence>
<evidence type="ECO:0000256" key="4">
    <source>
        <dbReference type="ARBA" id="ARBA00022833"/>
    </source>
</evidence>